<organism evidence="4 5">
    <name type="scientific">Psychrobacter glaciei</name>
    <dbReference type="NCBI Taxonomy" id="619771"/>
    <lineage>
        <taxon>Bacteria</taxon>
        <taxon>Pseudomonadati</taxon>
        <taxon>Pseudomonadota</taxon>
        <taxon>Gammaproteobacteria</taxon>
        <taxon>Moraxellales</taxon>
        <taxon>Moraxellaceae</taxon>
        <taxon>Psychrobacter</taxon>
    </lineage>
</organism>
<reference evidence="5" key="1">
    <citation type="journal article" date="2019" name="Int. J. Syst. Evol. Microbiol.">
        <title>The Global Catalogue of Microorganisms (GCM) 10K type strain sequencing project: providing services to taxonomists for standard genome sequencing and annotation.</title>
        <authorList>
            <consortium name="The Broad Institute Genomics Platform"/>
            <consortium name="The Broad Institute Genome Sequencing Center for Infectious Disease"/>
            <person name="Wu L."/>
            <person name="Ma J."/>
        </authorList>
    </citation>
    <scope>NUCLEOTIDE SEQUENCE [LARGE SCALE GENOMIC DNA]</scope>
    <source>
        <strain evidence="5">KCTC 42280</strain>
    </source>
</reference>
<accession>A0ABQ3GNF1</accession>
<dbReference type="RefSeq" id="WP_189581803.1">
    <property type="nucleotide sequence ID" value="NZ_BMZR01000001.1"/>
</dbReference>
<keyword evidence="5" id="KW-1185">Reference proteome</keyword>
<evidence type="ECO:0000313" key="5">
    <source>
        <dbReference type="Proteomes" id="UP000610203"/>
    </source>
</evidence>
<comment type="caution">
    <text evidence="4">The sequence shown here is derived from an EMBL/GenBank/DDBJ whole genome shotgun (WGS) entry which is preliminary data.</text>
</comment>
<feature type="compositionally biased region" description="Polar residues" evidence="1">
    <location>
        <begin position="51"/>
        <end position="63"/>
    </location>
</feature>
<feature type="region of interest" description="Disordered" evidence="1">
    <location>
        <begin position="51"/>
        <end position="102"/>
    </location>
</feature>
<dbReference type="Proteomes" id="UP000610203">
    <property type="component" value="Unassembled WGS sequence"/>
</dbReference>
<dbReference type="EMBL" id="BMZR01000001">
    <property type="protein sequence ID" value="GHD28237.1"/>
    <property type="molecule type" value="Genomic_DNA"/>
</dbReference>
<evidence type="ECO:0000259" key="3">
    <source>
        <dbReference type="Pfam" id="PF13511"/>
    </source>
</evidence>
<feature type="signal peptide" evidence="2">
    <location>
        <begin position="1"/>
        <end position="34"/>
    </location>
</feature>
<proteinExistence type="predicted"/>
<evidence type="ECO:0000313" key="4">
    <source>
        <dbReference type="EMBL" id="GHD28237.1"/>
    </source>
</evidence>
<dbReference type="Pfam" id="PF13511">
    <property type="entry name" value="DUF4124"/>
    <property type="match status" value="1"/>
</dbReference>
<dbReference type="InterPro" id="IPR025392">
    <property type="entry name" value="DUF4124"/>
</dbReference>
<feature type="domain" description="DUF4124" evidence="3">
    <location>
        <begin position="25"/>
        <end position="69"/>
    </location>
</feature>
<protein>
    <recommendedName>
        <fullName evidence="3">DUF4124 domain-containing protein</fullName>
    </recommendedName>
</protein>
<feature type="chain" id="PRO_5045315439" description="DUF4124 domain-containing protein" evidence="2">
    <location>
        <begin position="35"/>
        <end position="255"/>
    </location>
</feature>
<keyword evidence="2" id="KW-0732">Signal</keyword>
<name>A0ABQ3GNF1_9GAMM</name>
<evidence type="ECO:0000256" key="1">
    <source>
        <dbReference type="SAM" id="MobiDB-lite"/>
    </source>
</evidence>
<sequence length="255" mass="27460">MISLSKLNVSKGHVKVGLLTITAIASLCAPLANAAPIYKVVDEQTGQVTFTDRPQSYEQQVGKQVSQTTVTTGNGTSGSNNNSTRDNQTATNATQTASIPATNDATVKAPINYQLAITEPSEERAYRRPAQSINVALQIKPALQAGDSVRIYFDGNEVAQGLNATIATIDALPGAHTITAVIQSVKGQTLQQAARTVYVIQNNTTLQNNKKIAKQLLAYQNLPWHQKVMLKLRQQDGSLQKVQSNQSITNDAFTK</sequence>
<evidence type="ECO:0000256" key="2">
    <source>
        <dbReference type="SAM" id="SignalP"/>
    </source>
</evidence>
<gene>
    <name evidence="4" type="ORF">GCM10016272_07320</name>
</gene>
<feature type="compositionally biased region" description="Low complexity" evidence="1">
    <location>
        <begin position="64"/>
        <end position="97"/>
    </location>
</feature>